<dbReference type="Proteomes" id="UP001500037">
    <property type="component" value="Unassembled WGS sequence"/>
</dbReference>
<dbReference type="InterPro" id="IPR022790">
    <property type="entry name" value="GH26_dom"/>
</dbReference>
<evidence type="ECO:0000313" key="7">
    <source>
        <dbReference type="EMBL" id="GAA1229986.1"/>
    </source>
</evidence>
<dbReference type="RefSeq" id="WP_344440991.1">
    <property type="nucleotide sequence ID" value="NZ_BAAALF010000025.1"/>
</dbReference>
<dbReference type="InterPro" id="IPR000805">
    <property type="entry name" value="Glyco_hydro_26"/>
</dbReference>
<feature type="region of interest" description="Disordered" evidence="5">
    <location>
        <begin position="1"/>
        <end position="20"/>
    </location>
</feature>
<protein>
    <recommendedName>
        <fullName evidence="6">GH26 domain-containing protein</fullName>
    </recommendedName>
</protein>
<feature type="active site" description="Nucleophile" evidence="4">
    <location>
        <position position="305"/>
    </location>
</feature>
<organism evidence="7 8">
    <name type="scientific">Kitasatospora nipponensis</name>
    <dbReference type="NCBI Taxonomy" id="258049"/>
    <lineage>
        <taxon>Bacteria</taxon>
        <taxon>Bacillati</taxon>
        <taxon>Actinomycetota</taxon>
        <taxon>Actinomycetes</taxon>
        <taxon>Kitasatosporales</taxon>
        <taxon>Streptomycetaceae</taxon>
        <taxon>Kitasatospora</taxon>
    </lineage>
</organism>
<feature type="active site" description="Proton donor" evidence="4">
    <location>
        <position position="201"/>
    </location>
</feature>
<reference evidence="7 8" key="1">
    <citation type="journal article" date="2019" name="Int. J. Syst. Evol. Microbiol.">
        <title>The Global Catalogue of Microorganisms (GCM) 10K type strain sequencing project: providing services to taxonomists for standard genome sequencing and annotation.</title>
        <authorList>
            <consortium name="The Broad Institute Genomics Platform"/>
            <consortium name="The Broad Institute Genome Sequencing Center for Infectious Disease"/>
            <person name="Wu L."/>
            <person name="Ma J."/>
        </authorList>
    </citation>
    <scope>NUCLEOTIDE SEQUENCE [LARGE SCALE GENOMIC DNA]</scope>
    <source>
        <strain evidence="7 8">JCM 13004</strain>
    </source>
</reference>
<evidence type="ECO:0000256" key="3">
    <source>
        <dbReference type="ARBA" id="ARBA00023295"/>
    </source>
</evidence>
<dbReference type="PANTHER" id="PTHR40079">
    <property type="entry name" value="MANNAN ENDO-1,4-BETA-MANNOSIDASE E-RELATED"/>
    <property type="match status" value="1"/>
</dbReference>
<dbReference type="PROSITE" id="PS51764">
    <property type="entry name" value="GH26"/>
    <property type="match status" value="1"/>
</dbReference>
<proteinExistence type="inferred from homology"/>
<sequence>MSRPTADPVQGVRGRGAPARRVLRPAGRALRPAARALAALGLALSLAACSSLIGEKDIGPAADPSSPAAGAAAGTAPGAAPQASGAAVLPYDVRPLLKPAHKFLGVSADAAPASMDSIRNFTDQAGKAPNLIEFYSGWGDNFDVQGARNAWNAGAVPYVAWEPFTVSLADIAAGKSDDYIRGYAAAIRNLNVPVALSFAHEMNGGWYAWGTKHATAQDFVAAYRHVHDVFAQLGAADVIWAWSPNSINPMPGVQLQPYFPGDTYVDWVGIIGYYTHLEVGTFESLYGATLREIRQFTAKPFLIAETASEPGARKQADIANLAAGVMQHPDCLGFIWFDYNKEVDWRIDSDPQSAAAFKRAVSDGRFGFDVRNP</sequence>
<keyword evidence="8" id="KW-1185">Reference proteome</keyword>
<evidence type="ECO:0000256" key="1">
    <source>
        <dbReference type="ARBA" id="ARBA00007754"/>
    </source>
</evidence>
<dbReference type="Pfam" id="PF02156">
    <property type="entry name" value="Glyco_hydro_26"/>
    <property type="match status" value="1"/>
</dbReference>
<comment type="similarity">
    <text evidence="1 4">Belongs to the glycosyl hydrolase 26 family.</text>
</comment>
<gene>
    <name evidence="7" type="ORF">GCM10009665_20540</name>
</gene>
<evidence type="ECO:0000256" key="2">
    <source>
        <dbReference type="ARBA" id="ARBA00022801"/>
    </source>
</evidence>
<evidence type="ECO:0000313" key="8">
    <source>
        <dbReference type="Proteomes" id="UP001500037"/>
    </source>
</evidence>
<dbReference type="InterPro" id="IPR017853">
    <property type="entry name" value="GH"/>
</dbReference>
<evidence type="ECO:0000256" key="4">
    <source>
        <dbReference type="PROSITE-ProRule" id="PRU01100"/>
    </source>
</evidence>
<dbReference type="PANTHER" id="PTHR40079:SF4">
    <property type="entry name" value="GH26 DOMAIN-CONTAINING PROTEIN-RELATED"/>
    <property type="match status" value="1"/>
</dbReference>
<dbReference type="SUPFAM" id="SSF51445">
    <property type="entry name" value="(Trans)glycosidases"/>
    <property type="match status" value="1"/>
</dbReference>
<feature type="compositionally biased region" description="Low complexity" evidence="5">
    <location>
        <begin position="11"/>
        <end position="20"/>
    </location>
</feature>
<feature type="domain" description="GH26" evidence="6">
    <location>
        <begin position="83"/>
        <end position="370"/>
    </location>
</feature>
<keyword evidence="2 4" id="KW-0378">Hydrolase</keyword>
<name>A0ABN1W4Q9_9ACTN</name>
<evidence type="ECO:0000256" key="5">
    <source>
        <dbReference type="SAM" id="MobiDB-lite"/>
    </source>
</evidence>
<dbReference type="EMBL" id="BAAALF010000025">
    <property type="protein sequence ID" value="GAA1229986.1"/>
    <property type="molecule type" value="Genomic_DNA"/>
</dbReference>
<keyword evidence="3 4" id="KW-0326">Glycosidase</keyword>
<accession>A0ABN1W4Q9</accession>
<comment type="caution">
    <text evidence="7">The sequence shown here is derived from an EMBL/GenBank/DDBJ whole genome shotgun (WGS) entry which is preliminary data.</text>
</comment>
<dbReference type="Gene3D" id="3.20.20.80">
    <property type="entry name" value="Glycosidases"/>
    <property type="match status" value="1"/>
</dbReference>
<evidence type="ECO:0000259" key="6">
    <source>
        <dbReference type="PROSITE" id="PS51764"/>
    </source>
</evidence>